<accession>A0AAE0XEH0</accession>
<keyword evidence="1" id="KW-0732">Signal</keyword>
<evidence type="ECO:0000313" key="2">
    <source>
        <dbReference type="EMBL" id="KAK3691437.1"/>
    </source>
</evidence>
<feature type="chain" id="PRO_5042159252" evidence="1">
    <location>
        <begin position="18"/>
        <end position="112"/>
    </location>
</feature>
<keyword evidence="3" id="KW-1185">Reference proteome</keyword>
<dbReference type="Proteomes" id="UP001283361">
    <property type="component" value="Unassembled WGS sequence"/>
</dbReference>
<feature type="signal peptide" evidence="1">
    <location>
        <begin position="1"/>
        <end position="17"/>
    </location>
</feature>
<protein>
    <submittedName>
        <fullName evidence="2">Uncharacterized protein</fullName>
    </submittedName>
</protein>
<organism evidence="2 3">
    <name type="scientific">Elysia crispata</name>
    <name type="common">lettuce slug</name>
    <dbReference type="NCBI Taxonomy" id="231223"/>
    <lineage>
        <taxon>Eukaryota</taxon>
        <taxon>Metazoa</taxon>
        <taxon>Spiralia</taxon>
        <taxon>Lophotrochozoa</taxon>
        <taxon>Mollusca</taxon>
        <taxon>Gastropoda</taxon>
        <taxon>Heterobranchia</taxon>
        <taxon>Euthyneura</taxon>
        <taxon>Panpulmonata</taxon>
        <taxon>Sacoglossa</taxon>
        <taxon>Placobranchoidea</taxon>
        <taxon>Plakobranchidae</taxon>
        <taxon>Elysia</taxon>
    </lineage>
</organism>
<evidence type="ECO:0000313" key="3">
    <source>
        <dbReference type="Proteomes" id="UP001283361"/>
    </source>
</evidence>
<evidence type="ECO:0000256" key="1">
    <source>
        <dbReference type="SAM" id="SignalP"/>
    </source>
</evidence>
<dbReference type="EMBL" id="JAWDGP010008094">
    <property type="protein sequence ID" value="KAK3691437.1"/>
    <property type="molecule type" value="Genomic_DNA"/>
</dbReference>
<comment type="caution">
    <text evidence="2">The sequence shown here is derived from an EMBL/GenBank/DDBJ whole genome shotgun (WGS) entry which is preliminary data.</text>
</comment>
<gene>
    <name evidence="2" type="ORF">RRG08_036239</name>
</gene>
<proteinExistence type="predicted"/>
<dbReference type="AlphaFoldDB" id="A0AAE0XEH0"/>
<sequence>MYIVQVILGVALMKISADDGKLCESHGQCYGRQSLNQQTCRVGRCRIHPDSRVYNLSNNPAVSRHPLGVKKIEYFLLKGDKNTRSSSIPSEKALCASTNEGISEDMFYNTEL</sequence>
<name>A0AAE0XEH0_9GAST</name>
<reference evidence="2" key="1">
    <citation type="journal article" date="2023" name="G3 (Bethesda)">
        <title>A reference genome for the long-term kleptoplast-retaining sea slug Elysia crispata morphotype clarki.</title>
        <authorList>
            <person name="Eastman K.E."/>
            <person name="Pendleton A.L."/>
            <person name="Shaikh M.A."/>
            <person name="Suttiyut T."/>
            <person name="Ogas R."/>
            <person name="Tomko P."/>
            <person name="Gavelis G."/>
            <person name="Widhalm J.R."/>
            <person name="Wisecaver J.H."/>
        </authorList>
    </citation>
    <scope>NUCLEOTIDE SEQUENCE</scope>
    <source>
        <strain evidence="2">ECLA1</strain>
    </source>
</reference>